<protein>
    <submittedName>
        <fullName evidence="3">Replication protein</fullName>
    </submittedName>
</protein>
<feature type="domain" description="Phage replisome organiser N-terminal" evidence="2">
    <location>
        <begin position="9"/>
        <end position="124"/>
    </location>
</feature>
<proteinExistence type="predicted"/>
<evidence type="ECO:0000256" key="1">
    <source>
        <dbReference type="SAM" id="MobiDB-lite"/>
    </source>
</evidence>
<dbReference type="NCBIfam" id="TIGR01714">
    <property type="entry name" value="phage_rep_org_N"/>
    <property type="match status" value="1"/>
</dbReference>
<dbReference type="Proteomes" id="UP000286137">
    <property type="component" value="Unassembled WGS sequence"/>
</dbReference>
<dbReference type="RefSeq" id="WP_118014051.1">
    <property type="nucleotide sequence ID" value="NZ_QRTJ01000027.1"/>
</dbReference>
<dbReference type="AlphaFoldDB" id="A0A412BWS5"/>
<accession>A0A412BWS5</accession>
<evidence type="ECO:0000313" key="3">
    <source>
        <dbReference type="EMBL" id="RGQ65161.1"/>
    </source>
</evidence>
<gene>
    <name evidence="3" type="ORF">DWY88_12460</name>
</gene>
<name>A0A412BWS5_MEDGN</name>
<dbReference type="EMBL" id="QRTJ01000027">
    <property type="protein sequence ID" value="RGQ65161.1"/>
    <property type="molecule type" value="Genomic_DNA"/>
</dbReference>
<feature type="region of interest" description="Disordered" evidence="1">
    <location>
        <begin position="226"/>
        <end position="250"/>
    </location>
</feature>
<evidence type="ECO:0000259" key="2">
    <source>
        <dbReference type="Pfam" id="PF09681"/>
    </source>
</evidence>
<sequence length="250" mass="28736">MSDNRKYYYLKLKENYFDDDSIVLLESMQDGVLYSNVLLKLYLKSLKHGGRLQLDEDIPYTAQMIATITRQQIGTVERALQIFLKLGLVEVLDSGTFYMSNIELLIGQSSTEAERKRAARLQNKALSAPRTNGGHLSDIRPPEIELEKEIEIELEKEIEIKREIEKGHSARAYGRYQNVFLTDEEMADLQASFPTVWGQYIEKLSEYMASTGKRYQSHAATIRRWAGEDAKKAAPPSRNRDYSVREDETV</sequence>
<dbReference type="Pfam" id="PF09681">
    <property type="entry name" value="Phage_rep_org_N"/>
    <property type="match status" value="1"/>
</dbReference>
<dbReference type="InterPro" id="IPR010056">
    <property type="entry name" value="Phage_rep_org__N"/>
</dbReference>
<comment type="caution">
    <text evidence="3">The sequence shown here is derived from an EMBL/GenBank/DDBJ whole genome shotgun (WGS) entry which is preliminary data.</text>
</comment>
<evidence type="ECO:0000313" key="4">
    <source>
        <dbReference type="Proteomes" id="UP000286137"/>
    </source>
</evidence>
<organism evidence="3 4">
    <name type="scientific">Mediterraneibacter gnavus</name>
    <name type="common">Ruminococcus gnavus</name>
    <dbReference type="NCBI Taxonomy" id="33038"/>
    <lineage>
        <taxon>Bacteria</taxon>
        <taxon>Bacillati</taxon>
        <taxon>Bacillota</taxon>
        <taxon>Clostridia</taxon>
        <taxon>Lachnospirales</taxon>
        <taxon>Lachnospiraceae</taxon>
        <taxon>Mediterraneibacter</taxon>
    </lineage>
</organism>
<reference evidence="3 4" key="1">
    <citation type="submission" date="2018-08" db="EMBL/GenBank/DDBJ databases">
        <title>A genome reference for cultivated species of the human gut microbiota.</title>
        <authorList>
            <person name="Zou Y."/>
            <person name="Xue W."/>
            <person name="Luo G."/>
        </authorList>
    </citation>
    <scope>NUCLEOTIDE SEQUENCE [LARGE SCALE GENOMIC DNA]</scope>
    <source>
        <strain evidence="3 4">AF27-4BH</strain>
    </source>
</reference>